<proteinExistence type="predicted"/>
<organism evidence="1 2">
    <name type="scientific">Mesorhizobium escarrei</name>
    <dbReference type="NCBI Taxonomy" id="666018"/>
    <lineage>
        <taxon>Bacteria</taxon>
        <taxon>Pseudomonadati</taxon>
        <taxon>Pseudomonadota</taxon>
        <taxon>Alphaproteobacteria</taxon>
        <taxon>Hyphomicrobiales</taxon>
        <taxon>Phyllobacteriaceae</taxon>
        <taxon>Mesorhizobium</taxon>
    </lineage>
</organism>
<dbReference type="EMBL" id="CAKXZT010000145">
    <property type="protein sequence ID" value="CAH2405790.1"/>
    <property type="molecule type" value="Genomic_DNA"/>
</dbReference>
<comment type="caution">
    <text evidence="1">The sequence shown here is derived from an EMBL/GenBank/DDBJ whole genome shotgun (WGS) entry which is preliminary data.</text>
</comment>
<reference evidence="1 2" key="1">
    <citation type="submission" date="2022-03" db="EMBL/GenBank/DDBJ databases">
        <authorList>
            <person name="Brunel B."/>
        </authorList>
    </citation>
    <scope>NUCLEOTIDE SEQUENCE [LARGE SCALE GENOMIC DNA]</scope>
    <source>
        <strain evidence="1">STM5069sample</strain>
    </source>
</reference>
<evidence type="ECO:0000313" key="1">
    <source>
        <dbReference type="EMBL" id="CAH2405790.1"/>
    </source>
</evidence>
<evidence type="ECO:0000313" key="2">
    <source>
        <dbReference type="Proteomes" id="UP001153050"/>
    </source>
</evidence>
<gene>
    <name evidence="1" type="ORF">MES5069_490093</name>
</gene>
<accession>A0ABM9E9C7</accession>
<dbReference type="Proteomes" id="UP001153050">
    <property type="component" value="Unassembled WGS sequence"/>
</dbReference>
<keyword evidence="2" id="KW-1185">Reference proteome</keyword>
<name>A0ABM9E9C7_9HYPH</name>
<sequence length="93" mass="10273">MLRSCLGRELRGVKGCKLCPPPHLDTLQLIIRFEWVRRGRSAEGVRSSRRSSICAAPLAFADPAAEFYAGSGNELKRALELAGMHVVNRPTPR</sequence>
<protein>
    <submittedName>
        <fullName evidence="1">Uncharacterized protein</fullName>
    </submittedName>
</protein>